<dbReference type="InterPro" id="IPR012310">
    <property type="entry name" value="DNA_ligase_ATP-dep_cent"/>
</dbReference>
<evidence type="ECO:0000313" key="13">
    <source>
        <dbReference type="EMBL" id="KAI3900061.1"/>
    </source>
</evidence>
<keyword evidence="9" id="KW-0539">Nucleus</keyword>
<dbReference type="PANTHER" id="PTHR10367">
    <property type="entry name" value="MRNA-CAPPING ENZYME"/>
    <property type="match status" value="1"/>
</dbReference>
<protein>
    <recommendedName>
        <fullName evidence="2">mRNA guanylyltransferase</fullName>
        <ecNumber evidence="2">2.7.7.50</ecNumber>
    </recommendedName>
</protein>
<keyword evidence="6" id="KW-0547">Nucleotide-binding</keyword>
<proteinExistence type="predicted"/>
<dbReference type="PANTHER" id="PTHR10367:SF17">
    <property type="entry name" value="MRNA-CAPPING ENZYME"/>
    <property type="match status" value="1"/>
</dbReference>
<dbReference type="Gene3D" id="2.40.50.140">
    <property type="entry name" value="Nucleic acid-binding proteins"/>
    <property type="match status" value="1"/>
</dbReference>
<keyword evidence="4" id="KW-0808">Transferase</keyword>
<dbReference type="GO" id="GO:0003910">
    <property type="term" value="F:DNA ligase (ATP) activity"/>
    <property type="evidence" value="ECO:0007669"/>
    <property type="project" value="InterPro"/>
</dbReference>
<evidence type="ECO:0000256" key="5">
    <source>
        <dbReference type="ARBA" id="ARBA00022695"/>
    </source>
</evidence>
<keyword evidence="3" id="KW-0507">mRNA processing</keyword>
<dbReference type="InterPro" id="IPR001339">
    <property type="entry name" value="mRNA_cap_enzyme_adenylation"/>
</dbReference>
<dbReference type="PROSITE" id="PS50160">
    <property type="entry name" value="DNA_LIGASE_A3"/>
    <property type="match status" value="1"/>
</dbReference>
<comment type="caution">
    <text evidence="13">The sequence shown here is derived from an EMBL/GenBank/DDBJ whole genome shotgun (WGS) entry which is preliminary data.</text>
</comment>
<dbReference type="GO" id="GO:0005634">
    <property type="term" value="C:nucleus"/>
    <property type="evidence" value="ECO:0007669"/>
    <property type="project" value="UniProtKB-SubCell"/>
</dbReference>
<name>A0AAD4SFM4_9MAGN</name>
<dbReference type="EMBL" id="JAJJMB010011750">
    <property type="protein sequence ID" value="KAI3900061.1"/>
    <property type="molecule type" value="Genomic_DNA"/>
</dbReference>
<feature type="region of interest" description="Disordered" evidence="11">
    <location>
        <begin position="155"/>
        <end position="174"/>
    </location>
</feature>
<dbReference type="GO" id="GO:0005524">
    <property type="term" value="F:ATP binding"/>
    <property type="evidence" value="ECO:0007669"/>
    <property type="project" value="InterPro"/>
</dbReference>
<comment type="catalytic activity">
    <reaction evidence="10">
        <text>a 5'-end diphospho-ribonucleoside in mRNA + GTP + H(+) = a 5'-end (5'-triphosphoguanosine)-ribonucleoside in mRNA + diphosphate</text>
        <dbReference type="Rhea" id="RHEA:67012"/>
        <dbReference type="Rhea" id="RHEA-COMP:17165"/>
        <dbReference type="Rhea" id="RHEA-COMP:17166"/>
        <dbReference type="ChEBI" id="CHEBI:15378"/>
        <dbReference type="ChEBI" id="CHEBI:33019"/>
        <dbReference type="ChEBI" id="CHEBI:37565"/>
        <dbReference type="ChEBI" id="CHEBI:167616"/>
        <dbReference type="ChEBI" id="CHEBI:167617"/>
        <dbReference type="EC" id="2.7.7.50"/>
    </reaction>
    <physiologicalReaction direction="left-to-right" evidence="10">
        <dbReference type="Rhea" id="RHEA:67013"/>
    </physiologicalReaction>
</comment>
<evidence type="ECO:0000313" key="14">
    <source>
        <dbReference type="Proteomes" id="UP001202328"/>
    </source>
</evidence>
<evidence type="ECO:0000256" key="10">
    <source>
        <dbReference type="ARBA" id="ARBA00044624"/>
    </source>
</evidence>
<evidence type="ECO:0000256" key="9">
    <source>
        <dbReference type="ARBA" id="ARBA00023242"/>
    </source>
</evidence>
<dbReference type="SUPFAM" id="SSF50249">
    <property type="entry name" value="Nucleic acid-binding proteins"/>
    <property type="match status" value="1"/>
</dbReference>
<evidence type="ECO:0000259" key="12">
    <source>
        <dbReference type="PROSITE" id="PS50160"/>
    </source>
</evidence>
<dbReference type="GO" id="GO:0004484">
    <property type="term" value="F:mRNA guanylyltransferase activity"/>
    <property type="evidence" value="ECO:0007669"/>
    <property type="project" value="UniProtKB-EC"/>
</dbReference>
<dbReference type="SUPFAM" id="SSF56091">
    <property type="entry name" value="DNA ligase/mRNA capping enzyme, catalytic domain"/>
    <property type="match status" value="1"/>
</dbReference>
<dbReference type="CDD" id="cd07895">
    <property type="entry name" value="Adenylation_mRNA_capping"/>
    <property type="match status" value="1"/>
</dbReference>
<dbReference type="InterPro" id="IPR013846">
    <property type="entry name" value="mRNA_cap_enzyme_C"/>
</dbReference>
<accession>A0AAD4SFM4</accession>
<dbReference type="GO" id="GO:0006310">
    <property type="term" value="P:DNA recombination"/>
    <property type="evidence" value="ECO:0007669"/>
    <property type="project" value="InterPro"/>
</dbReference>
<keyword evidence="5" id="KW-0548">Nucleotidyltransferase</keyword>
<evidence type="ECO:0000256" key="3">
    <source>
        <dbReference type="ARBA" id="ARBA00022664"/>
    </source>
</evidence>
<dbReference type="Pfam" id="PF01331">
    <property type="entry name" value="mRNA_cap_enzyme"/>
    <property type="match status" value="1"/>
</dbReference>
<organism evidence="13 14">
    <name type="scientific">Papaver atlanticum</name>
    <dbReference type="NCBI Taxonomy" id="357466"/>
    <lineage>
        <taxon>Eukaryota</taxon>
        <taxon>Viridiplantae</taxon>
        <taxon>Streptophyta</taxon>
        <taxon>Embryophyta</taxon>
        <taxon>Tracheophyta</taxon>
        <taxon>Spermatophyta</taxon>
        <taxon>Magnoliopsida</taxon>
        <taxon>Ranunculales</taxon>
        <taxon>Papaveraceae</taxon>
        <taxon>Papaveroideae</taxon>
        <taxon>Papaver</taxon>
    </lineage>
</organism>
<reference evidence="13" key="1">
    <citation type="submission" date="2022-04" db="EMBL/GenBank/DDBJ databases">
        <title>A functionally conserved STORR gene fusion in Papaver species that diverged 16.8 million years ago.</title>
        <authorList>
            <person name="Catania T."/>
        </authorList>
    </citation>
    <scope>NUCLEOTIDE SEQUENCE</scope>
    <source>
        <strain evidence="13">S-188037</strain>
    </source>
</reference>
<comment type="subcellular location">
    <subcellularLocation>
        <location evidence="1">Nucleus</location>
    </subcellularLocation>
</comment>
<dbReference type="InterPro" id="IPR051029">
    <property type="entry name" value="mRNA_Capping_Enz/RNA_Phosphat"/>
</dbReference>
<dbReference type="GO" id="GO:0006281">
    <property type="term" value="P:DNA repair"/>
    <property type="evidence" value="ECO:0007669"/>
    <property type="project" value="InterPro"/>
</dbReference>
<feature type="domain" description="ATP-dependent DNA ligase family profile" evidence="12">
    <location>
        <begin position="304"/>
        <end position="447"/>
    </location>
</feature>
<keyword evidence="7" id="KW-0506">mRNA capping</keyword>
<dbReference type="EC" id="2.7.7.50" evidence="2"/>
<evidence type="ECO:0000256" key="1">
    <source>
        <dbReference type="ARBA" id="ARBA00004123"/>
    </source>
</evidence>
<keyword evidence="14" id="KW-1185">Reference proteome</keyword>
<dbReference type="Pfam" id="PF03919">
    <property type="entry name" value="mRNA_cap_C"/>
    <property type="match status" value="1"/>
</dbReference>
<keyword evidence="8" id="KW-0342">GTP-binding</keyword>
<dbReference type="GO" id="GO:0005525">
    <property type="term" value="F:GTP binding"/>
    <property type="evidence" value="ECO:0007669"/>
    <property type="project" value="UniProtKB-KW"/>
</dbReference>
<evidence type="ECO:0000256" key="6">
    <source>
        <dbReference type="ARBA" id="ARBA00022741"/>
    </source>
</evidence>
<evidence type="ECO:0000256" key="7">
    <source>
        <dbReference type="ARBA" id="ARBA00023042"/>
    </source>
</evidence>
<dbReference type="AlphaFoldDB" id="A0AAD4SFM4"/>
<evidence type="ECO:0000256" key="4">
    <source>
        <dbReference type="ARBA" id="ARBA00022679"/>
    </source>
</evidence>
<evidence type="ECO:0000256" key="11">
    <source>
        <dbReference type="SAM" id="MobiDB-lite"/>
    </source>
</evidence>
<dbReference type="InterPro" id="IPR012340">
    <property type="entry name" value="NA-bd_OB-fold"/>
</dbReference>
<dbReference type="Gene3D" id="3.30.470.30">
    <property type="entry name" value="DNA ligase/mRNA capping enzyme"/>
    <property type="match status" value="1"/>
</dbReference>
<sequence length="529" mass="60157">MDHHNYNQINSSYYPYTYYSPADCVIAAPATPYPPPPPRPTPSAPPEEFEFSPLAHAGALAHHGGQYYPPTGFVIPNYPPPTAPVQSGIYSTPPTYYGGDMASGVYIHGHYPTYYPPTCCPIEISAAPPAAYPPPPPHGEPTAPGVKIIHKNYPPPPPGDYSGYPPHGDHGDSSSADVCNGVLLTNDDVLGDAIPEQQQDSLRRWCDSLLTRRAGNNFPGSHPVSLDWENMQFLWQTDYRVTWKADGTRYLMLINSDGCYLIDRNFNFRRVQMRFPGFTQENGRQGTHDNLTLLDGEMVIDTEPETHEQKRKYLVFDLMEINGKSVIEYPFGERWKMLEEQVIGPRNLESQSHRYDLEPFRVEIKNFWLLSDVNDLVKEFIPRLLHGEDGLIFQGWNDKYVPSAHSRLLKWKPPEKNSVDFRLELVGASRTPSLYLYDRGRNRCMYGYGVVFRNGEDPSEFAGKVIECSCPDDENVWCFMRLRTDKKTPNAYSTYLKVMKSIKDNITEEVLLDEIQKIVQSRIHGSMYS</sequence>
<dbReference type="Proteomes" id="UP001202328">
    <property type="component" value="Unassembled WGS sequence"/>
</dbReference>
<gene>
    <name evidence="13" type="ORF">MKW98_000961</name>
</gene>
<evidence type="ECO:0000256" key="2">
    <source>
        <dbReference type="ARBA" id="ARBA00012475"/>
    </source>
</evidence>
<evidence type="ECO:0000256" key="8">
    <source>
        <dbReference type="ARBA" id="ARBA00023134"/>
    </source>
</evidence>
<dbReference type="GO" id="GO:0006370">
    <property type="term" value="P:7-methylguanosine mRNA capping"/>
    <property type="evidence" value="ECO:0007669"/>
    <property type="project" value="UniProtKB-KW"/>
</dbReference>